<dbReference type="Proteomes" id="UP001328107">
    <property type="component" value="Unassembled WGS sequence"/>
</dbReference>
<keyword evidence="2" id="KW-1185">Reference proteome</keyword>
<name>A0AAN5CT46_9BILA</name>
<sequence>ESILNMRRTSRCLRAHVDSFALREETIMIVENLELMGEFVIITTRGIYSHLFELRMRLRLPSLEYVKYIGHKTLNKFSVDRNNKLLVECVRDAMGKRLNEVVLEESLNGDHDPQLINTFASLTRQEGIQFECLKVQYRVLTEKSVNFLMRRITELPI</sequence>
<gene>
    <name evidence="1" type="ORF">PMAYCL1PPCAC_20312</name>
</gene>
<feature type="non-terminal residue" evidence="1">
    <location>
        <position position="157"/>
    </location>
</feature>
<evidence type="ECO:0000313" key="1">
    <source>
        <dbReference type="EMBL" id="GMR50117.1"/>
    </source>
</evidence>
<evidence type="ECO:0000313" key="2">
    <source>
        <dbReference type="Proteomes" id="UP001328107"/>
    </source>
</evidence>
<accession>A0AAN5CT46</accession>
<dbReference type="EMBL" id="BTRK01000004">
    <property type="protein sequence ID" value="GMR50117.1"/>
    <property type="molecule type" value="Genomic_DNA"/>
</dbReference>
<comment type="caution">
    <text evidence="1">The sequence shown here is derived from an EMBL/GenBank/DDBJ whole genome shotgun (WGS) entry which is preliminary data.</text>
</comment>
<reference evidence="2" key="1">
    <citation type="submission" date="2022-10" db="EMBL/GenBank/DDBJ databases">
        <title>Genome assembly of Pristionchus species.</title>
        <authorList>
            <person name="Yoshida K."/>
            <person name="Sommer R.J."/>
        </authorList>
    </citation>
    <scope>NUCLEOTIDE SEQUENCE [LARGE SCALE GENOMIC DNA]</scope>
    <source>
        <strain evidence="2">RS5460</strain>
    </source>
</reference>
<protein>
    <submittedName>
        <fullName evidence="1">Uncharacterized protein</fullName>
    </submittedName>
</protein>
<proteinExistence type="predicted"/>
<feature type="non-terminal residue" evidence="1">
    <location>
        <position position="1"/>
    </location>
</feature>
<organism evidence="1 2">
    <name type="scientific">Pristionchus mayeri</name>
    <dbReference type="NCBI Taxonomy" id="1317129"/>
    <lineage>
        <taxon>Eukaryota</taxon>
        <taxon>Metazoa</taxon>
        <taxon>Ecdysozoa</taxon>
        <taxon>Nematoda</taxon>
        <taxon>Chromadorea</taxon>
        <taxon>Rhabditida</taxon>
        <taxon>Rhabditina</taxon>
        <taxon>Diplogasteromorpha</taxon>
        <taxon>Diplogasteroidea</taxon>
        <taxon>Neodiplogasteridae</taxon>
        <taxon>Pristionchus</taxon>
    </lineage>
</organism>
<dbReference type="AlphaFoldDB" id="A0AAN5CT46"/>